<dbReference type="AlphaFoldDB" id="A0A8X7CIA3"/>
<reference evidence="1" key="1">
    <citation type="submission" date="2020-08" db="EMBL/GenBank/DDBJ databases">
        <title>Multicomponent nature underlies the extraordinary mechanical properties of spider dragline silk.</title>
        <authorList>
            <person name="Kono N."/>
            <person name="Nakamura H."/>
            <person name="Mori M."/>
            <person name="Yoshida Y."/>
            <person name="Ohtoshi R."/>
            <person name="Malay A.D."/>
            <person name="Moran D.A.P."/>
            <person name="Tomita M."/>
            <person name="Numata K."/>
            <person name="Arakawa K."/>
        </authorList>
    </citation>
    <scope>NUCLEOTIDE SEQUENCE</scope>
</reference>
<evidence type="ECO:0000313" key="2">
    <source>
        <dbReference type="Proteomes" id="UP000886998"/>
    </source>
</evidence>
<sequence>MSTHILAPSEALVCRLKASKCELKVFGKRPSRRLKGVKTILFYLCRSPRIWGPMRGSGKGRAVARKPLQHFLMSVVRLKTLFLGNRDAKLASDPHTQPETGRLLYATSAITSTDALDRAHTLLRSVKGLSVCLNSHAHPRPPPKR</sequence>
<keyword evidence="2" id="KW-1185">Reference proteome</keyword>
<dbReference type="EMBL" id="BMAV01016169">
    <property type="protein sequence ID" value="GFY66650.1"/>
    <property type="molecule type" value="Genomic_DNA"/>
</dbReference>
<evidence type="ECO:0000313" key="1">
    <source>
        <dbReference type="EMBL" id="GFY66650.1"/>
    </source>
</evidence>
<name>A0A8X7CIA3_9ARAC</name>
<proteinExistence type="predicted"/>
<protein>
    <submittedName>
        <fullName evidence="1">Uncharacterized protein</fullName>
    </submittedName>
</protein>
<gene>
    <name evidence="1" type="ORF">TNIN_317411</name>
</gene>
<dbReference type="Proteomes" id="UP000886998">
    <property type="component" value="Unassembled WGS sequence"/>
</dbReference>
<comment type="caution">
    <text evidence="1">The sequence shown here is derived from an EMBL/GenBank/DDBJ whole genome shotgun (WGS) entry which is preliminary data.</text>
</comment>
<accession>A0A8X7CIA3</accession>
<organism evidence="1 2">
    <name type="scientific">Trichonephila inaurata madagascariensis</name>
    <dbReference type="NCBI Taxonomy" id="2747483"/>
    <lineage>
        <taxon>Eukaryota</taxon>
        <taxon>Metazoa</taxon>
        <taxon>Ecdysozoa</taxon>
        <taxon>Arthropoda</taxon>
        <taxon>Chelicerata</taxon>
        <taxon>Arachnida</taxon>
        <taxon>Araneae</taxon>
        <taxon>Araneomorphae</taxon>
        <taxon>Entelegynae</taxon>
        <taxon>Araneoidea</taxon>
        <taxon>Nephilidae</taxon>
        <taxon>Trichonephila</taxon>
        <taxon>Trichonephila inaurata</taxon>
    </lineage>
</organism>